<keyword evidence="2" id="KW-1185">Reference proteome</keyword>
<protein>
    <submittedName>
        <fullName evidence="1">Uncharacterized protein</fullName>
    </submittedName>
</protein>
<dbReference type="KEGG" id="vg:20283333"/>
<dbReference type="Proteomes" id="UP000028664">
    <property type="component" value="Segment"/>
</dbReference>
<accession>A0A076G6P1</accession>
<dbReference type="EMBL" id="KM051843">
    <property type="protein sequence ID" value="AII27947.1"/>
    <property type="molecule type" value="Genomic_DNA"/>
</dbReference>
<dbReference type="OrthoDB" id="17544at10239"/>
<sequence length="280" mass="32253">MMKEIELHPRVSELNPQTVGGALYAATYSRRAVYKTDHSATIHLYNWLSGFIDTGDYDHRNHECPAKAHVDKEGGECSICQVIDTYLNSFTLARWNNPLNHLETLMQTISNRASLVLRNAERYSDEARVAMVVYPYLSAAADQINLLVMEEELSKMENNGDITIHDYVTGEDDSINFEAEHEELQLIGELKTLPQILHDWKMDDLKKKEVVDYRTDEWENVTPVKQPRASEMTNMDTDSLLDLYNYYTQLNSFYQDGSFDRNLGLIKAVLSDRTKKVVKF</sequence>
<proteinExistence type="predicted"/>
<name>A0A076G6P1_9CAUD</name>
<evidence type="ECO:0000313" key="1">
    <source>
        <dbReference type="EMBL" id="AII27947.1"/>
    </source>
</evidence>
<dbReference type="GeneID" id="20283333"/>
<evidence type="ECO:0000313" key="2">
    <source>
        <dbReference type="Proteomes" id="UP000028664"/>
    </source>
</evidence>
<organism evidence="1 2">
    <name type="scientific">Bacillus phage Bobb</name>
    <dbReference type="NCBI Taxonomy" id="1527469"/>
    <lineage>
        <taxon>Viruses</taxon>
        <taxon>Duplodnaviria</taxon>
        <taxon>Heunggongvirae</taxon>
        <taxon>Uroviricota</taxon>
        <taxon>Caudoviricetes</taxon>
        <taxon>Herelleviridae</taxon>
        <taxon>Bastillevirinae</taxon>
        <taxon>Agatevirus</taxon>
        <taxon>Agatevirus bobb</taxon>
    </lineage>
</organism>
<dbReference type="RefSeq" id="YP_009056315.1">
    <property type="nucleotide sequence ID" value="NC_024792.1"/>
</dbReference>
<reference evidence="1 2" key="1">
    <citation type="submission" date="2014-06" db="EMBL/GenBank/DDBJ databases">
        <title>Bioinformatic genomic analysis of Bacillus phage Bobb.</title>
        <authorList>
            <person name="Lewis H.M.N."/>
            <person name="Temple L."/>
            <person name="Barth R.N."/>
            <person name="Bowles K.M."/>
            <person name="Churchin D.I."/>
            <person name="Scott-Croshaw C."/>
            <person name="Glasgow G.H."/>
            <person name="Gloe M.W."/>
            <person name="McGough T.M."/>
            <person name="Nutbrown S.A."/>
            <person name="Romulus S.R."/>
            <person name="Sanders K.A.M."/>
            <person name="Diachok C.R."/>
            <person name="Serigano J.P."/>
            <person name="Shin D."/>
            <person name="Suresh M.H."/>
            <person name="Conner A.R.N."/>
            <person name="Korba R.M."/>
            <person name="Livermore R.J."/>
            <person name="Rohlf M.B."/>
            <person name="Utterback S.D."/>
            <person name="Wilson V.E."/>
        </authorList>
    </citation>
    <scope>NUCLEOTIDE SEQUENCE [LARGE SCALE GENOMIC DNA]</scope>
</reference>